<protein>
    <submittedName>
        <fullName evidence="1">Uncharacterized protein</fullName>
    </submittedName>
</protein>
<name>A0A3B0AVZ2_9ACTN</name>
<sequence>MTGERPGGPFVDQVTAGPGGAMTDDVGVITGDLTVATAALPGGKARVDVQYTGAEEWYTLTGSPVPVPGDGLAALHGRVLARIREGGAAEVPR</sequence>
<dbReference type="OrthoDB" id="2895671at2"/>
<comment type="caution">
    <text evidence="1">The sequence shown here is derived from an EMBL/GenBank/DDBJ whole genome shotgun (WGS) entry which is preliminary data.</text>
</comment>
<reference evidence="1 2" key="1">
    <citation type="journal article" date="2015" name="Antonie Van Leeuwenhoek">
        <title>Streptomyces klenkii sp. nov., isolated from deep marine sediment.</title>
        <authorList>
            <person name="Veyisoglu A."/>
            <person name="Sahin N."/>
        </authorList>
    </citation>
    <scope>NUCLEOTIDE SEQUENCE [LARGE SCALE GENOMIC DNA]</scope>
    <source>
        <strain evidence="1 2">KCTC 29202</strain>
    </source>
</reference>
<gene>
    <name evidence="1" type="ORF">D7231_27985</name>
</gene>
<keyword evidence="2" id="KW-1185">Reference proteome</keyword>
<evidence type="ECO:0000313" key="2">
    <source>
        <dbReference type="Proteomes" id="UP000270343"/>
    </source>
</evidence>
<dbReference type="AlphaFoldDB" id="A0A3B0AVZ2"/>
<proteinExistence type="predicted"/>
<dbReference type="EMBL" id="RBAM01000014">
    <property type="protein sequence ID" value="RKN64479.1"/>
    <property type="molecule type" value="Genomic_DNA"/>
</dbReference>
<dbReference type="Proteomes" id="UP000270343">
    <property type="component" value="Unassembled WGS sequence"/>
</dbReference>
<evidence type="ECO:0000313" key="1">
    <source>
        <dbReference type="EMBL" id="RKN64479.1"/>
    </source>
</evidence>
<accession>A0A3B0AVZ2</accession>
<organism evidence="1 2">
    <name type="scientific">Streptomyces klenkii</name>
    <dbReference type="NCBI Taxonomy" id="1420899"/>
    <lineage>
        <taxon>Bacteria</taxon>
        <taxon>Bacillati</taxon>
        <taxon>Actinomycetota</taxon>
        <taxon>Actinomycetes</taxon>
        <taxon>Kitasatosporales</taxon>
        <taxon>Streptomycetaceae</taxon>
        <taxon>Streptomyces</taxon>
    </lineage>
</organism>